<feature type="transmembrane region" description="Helical" evidence="5">
    <location>
        <begin position="186"/>
        <end position="206"/>
    </location>
</feature>
<evidence type="ECO:0000256" key="4">
    <source>
        <dbReference type="ARBA" id="ARBA00023136"/>
    </source>
</evidence>
<dbReference type="Proteomes" id="UP000320160">
    <property type="component" value="Unassembled WGS sequence"/>
</dbReference>
<feature type="domain" description="EamA" evidence="6">
    <location>
        <begin position="14"/>
        <end position="143"/>
    </location>
</feature>
<feature type="transmembrane region" description="Helical" evidence="5">
    <location>
        <begin position="38"/>
        <end position="60"/>
    </location>
</feature>
<sequence length="307" mass="32849">MTSPKMSGGDWGIILLLSLLWGGAFLMIALGLRSFPPITLAFMRMALAVPFMLLALRFMGQKLPSDARSWRQLFILGGLNAAFPFMLFFWGQSFISTGLGSILNATTPLWGVLLAHLFTRDEKATSSRLLGVFLGLAGIVVMVGTGALKGMTSDVVAQLACLSATVLYALAAIYGRTLSQTTMTPFVVATGQVFTAAVLILPFMLVIDHPWTLPFARWDAWIGAIGLAVPSTAFAYFLYFRLIDRAGASNAMLVAFIQPVVAILLGVVVLGESVAIKEMIGAALIACGLVAIDGRLFAKLAQRRSVP</sequence>
<feature type="transmembrane region" description="Helical" evidence="5">
    <location>
        <begin position="279"/>
        <end position="298"/>
    </location>
</feature>
<protein>
    <submittedName>
        <fullName evidence="7">DMT family transporter</fullName>
    </submittedName>
</protein>
<feature type="transmembrane region" description="Helical" evidence="5">
    <location>
        <begin position="155"/>
        <end position="174"/>
    </location>
</feature>
<comment type="caution">
    <text evidence="7">The sequence shown here is derived from an EMBL/GenBank/DDBJ whole genome shotgun (WGS) entry which is preliminary data.</text>
</comment>
<keyword evidence="2 5" id="KW-0812">Transmembrane</keyword>
<dbReference type="AlphaFoldDB" id="A0A553WJA0"/>
<dbReference type="PANTHER" id="PTHR32322">
    <property type="entry name" value="INNER MEMBRANE TRANSPORTER"/>
    <property type="match status" value="1"/>
</dbReference>
<feature type="transmembrane region" description="Helical" evidence="5">
    <location>
        <begin position="251"/>
        <end position="273"/>
    </location>
</feature>
<feature type="transmembrane region" description="Helical" evidence="5">
    <location>
        <begin position="218"/>
        <end position="239"/>
    </location>
</feature>
<feature type="transmembrane region" description="Helical" evidence="5">
    <location>
        <begin position="72"/>
        <end position="91"/>
    </location>
</feature>
<evidence type="ECO:0000256" key="3">
    <source>
        <dbReference type="ARBA" id="ARBA00022989"/>
    </source>
</evidence>
<keyword evidence="3 5" id="KW-1133">Transmembrane helix</keyword>
<evidence type="ECO:0000256" key="2">
    <source>
        <dbReference type="ARBA" id="ARBA00022692"/>
    </source>
</evidence>
<evidence type="ECO:0000313" key="7">
    <source>
        <dbReference type="EMBL" id="TSB04758.1"/>
    </source>
</evidence>
<proteinExistence type="predicted"/>
<evidence type="ECO:0000256" key="5">
    <source>
        <dbReference type="SAM" id="Phobius"/>
    </source>
</evidence>
<organism evidence="7 8">
    <name type="scientific">Sphingorhabdus contaminans</name>
    <dbReference type="NCBI Taxonomy" id="1343899"/>
    <lineage>
        <taxon>Bacteria</taxon>
        <taxon>Pseudomonadati</taxon>
        <taxon>Pseudomonadota</taxon>
        <taxon>Alphaproteobacteria</taxon>
        <taxon>Sphingomonadales</taxon>
        <taxon>Sphingomonadaceae</taxon>
        <taxon>Sphingorhabdus</taxon>
    </lineage>
</organism>
<dbReference type="InterPro" id="IPR037185">
    <property type="entry name" value="EmrE-like"/>
</dbReference>
<dbReference type="InterPro" id="IPR050638">
    <property type="entry name" value="AA-Vitamin_Transporters"/>
</dbReference>
<feature type="transmembrane region" description="Helical" evidence="5">
    <location>
        <begin position="97"/>
        <end position="117"/>
    </location>
</feature>
<dbReference type="OrthoDB" id="9810556at2"/>
<evidence type="ECO:0000313" key="8">
    <source>
        <dbReference type="Proteomes" id="UP000320160"/>
    </source>
</evidence>
<comment type="subcellular location">
    <subcellularLocation>
        <location evidence="1">Membrane</location>
        <topology evidence="1">Multi-pass membrane protein</topology>
    </subcellularLocation>
</comment>
<evidence type="ECO:0000256" key="1">
    <source>
        <dbReference type="ARBA" id="ARBA00004141"/>
    </source>
</evidence>
<dbReference type="EMBL" id="VKKU01000001">
    <property type="protein sequence ID" value="TSB04758.1"/>
    <property type="molecule type" value="Genomic_DNA"/>
</dbReference>
<dbReference type="InterPro" id="IPR000620">
    <property type="entry name" value="EamA_dom"/>
</dbReference>
<evidence type="ECO:0000259" key="6">
    <source>
        <dbReference type="Pfam" id="PF00892"/>
    </source>
</evidence>
<accession>A0A553WJA0</accession>
<feature type="transmembrane region" description="Helical" evidence="5">
    <location>
        <begin position="12"/>
        <end position="32"/>
    </location>
</feature>
<feature type="domain" description="EamA" evidence="6">
    <location>
        <begin position="159"/>
        <end position="291"/>
    </location>
</feature>
<reference evidence="7 8" key="1">
    <citation type="submission" date="2019-07" db="EMBL/GenBank/DDBJ databases">
        <authorList>
            <person name="Park M."/>
        </authorList>
    </citation>
    <scope>NUCLEOTIDE SEQUENCE [LARGE SCALE GENOMIC DNA]</scope>
    <source>
        <strain evidence="7 8">KCTC32445</strain>
    </source>
</reference>
<dbReference type="PANTHER" id="PTHR32322:SF9">
    <property type="entry name" value="AMINO-ACID METABOLITE EFFLUX PUMP-RELATED"/>
    <property type="match status" value="1"/>
</dbReference>
<dbReference type="GO" id="GO:0016020">
    <property type="term" value="C:membrane"/>
    <property type="evidence" value="ECO:0007669"/>
    <property type="project" value="UniProtKB-SubCell"/>
</dbReference>
<dbReference type="SUPFAM" id="SSF103481">
    <property type="entry name" value="Multidrug resistance efflux transporter EmrE"/>
    <property type="match status" value="2"/>
</dbReference>
<keyword evidence="4 5" id="KW-0472">Membrane</keyword>
<feature type="transmembrane region" description="Helical" evidence="5">
    <location>
        <begin position="129"/>
        <end position="149"/>
    </location>
</feature>
<dbReference type="RefSeq" id="WP_143775676.1">
    <property type="nucleotide sequence ID" value="NZ_VKKU01000001.1"/>
</dbReference>
<gene>
    <name evidence="7" type="ORF">FOM92_04945</name>
</gene>
<keyword evidence="8" id="KW-1185">Reference proteome</keyword>
<dbReference type="Pfam" id="PF00892">
    <property type="entry name" value="EamA"/>
    <property type="match status" value="2"/>
</dbReference>
<name>A0A553WJA0_9SPHN</name>